<sequence length="148" mass="16510">MTTTDDASTREANKEVLRRAMAAVSALDTDAVLAEMHDTAVFSLPFESLVPDSDMAGYRQLLTATFTMFKKFDVTITDFYDLVDPSVVIARYRSDSEGRDKPVVYQNEYIGVFHFRDGKMTSWREWANPEVSHAAIAGFADDAPVVNA</sequence>
<evidence type="ECO:0000313" key="2">
    <source>
        <dbReference type="EMBL" id="BCZ21954.1"/>
    </source>
</evidence>
<dbReference type="Proteomes" id="UP000826012">
    <property type="component" value="Chromosome"/>
</dbReference>
<dbReference type="SUPFAM" id="SSF54427">
    <property type="entry name" value="NTF2-like"/>
    <property type="match status" value="1"/>
</dbReference>
<dbReference type="EMBL" id="AP024828">
    <property type="protein sequence ID" value="BCZ21954.1"/>
    <property type="molecule type" value="Genomic_DNA"/>
</dbReference>
<feature type="domain" description="SnoaL-like" evidence="1">
    <location>
        <begin position="18"/>
        <end position="123"/>
    </location>
</feature>
<dbReference type="Pfam" id="PF12680">
    <property type="entry name" value="SnoaL_2"/>
    <property type="match status" value="1"/>
</dbReference>
<reference evidence="2 3" key="1">
    <citation type="submission" date="2021-07" db="EMBL/GenBank/DDBJ databases">
        <title>Complete genome sequence of nontuberculous Mycobacterium sp. TY59.</title>
        <authorList>
            <person name="Fukushima K."/>
        </authorList>
    </citation>
    <scope>NUCLEOTIDE SEQUENCE [LARGE SCALE GENOMIC DNA]</scope>
    <source>
        <strain evidence="2 3">TY59</strain>
    </source>
</reference>
<gene>
    <name evidence="2" type="ORF">MTY59_18090</name>
</gene>
<evidence type="ECO:0000313" key="3">
    <source>
        <dbReference type="Proteomes" id="UP000826012"/>
    </source>
</evidence>
<dbReference type="InterPro" id="IPR032710">
    <property type="entry name" value="NTF2-like_dom_sf"/>
</dbReference>
<accession>A0ABM7SL92</accession>
<protein>
    <recommendedName>
        <fullName evidence="1">SnoaL-like domain-containing protein</fullName>
    </recommendedName>
</protein>
<evidence type="ECO:0000259" key="1">
    <source>
        <dbReference type="Pfam" id="PF12680"/>
    </source>
</evidence>
<organism evidence="2 3">
    <name type="scientific">Mycobacterium senriense</name>
    <dbReference type="NCBI Taxonomy" id="2775496"/>
    <lineage>
        <taxon>Bacteria</taxon>
        <taxon>Bacillati</taxon>
        <taxon>Actinomycetota</taxon>
        <taxon>Actinomycetes</taxon>
        <taxon>Mycobacteriales</taxon>
        <taxon>Mycobacteriaceae</taxon>
        <taxon>Mycobacterium</taxon>
        <taxon>Mycobacterium avium complex (MAC)</taxon>
    </lineage>
</organism>
<dbReference type="InterPro" id="IPR037401">
    <property type="entry name" value="SnoaL-like"/>
</dbReference>
<name>A0ABM7SL92_9MYCO</name>
<keyword evidence="3" id="KW-1185">Reference proteome</keyword>
<proteinExistence type="predicted"/>
<reference evidence="2 3" key="2">
    <citation type="submission" date="2021-07" db="EMBL/GenBank/DDBJ databases">
        <authorList>
            <person name="Matsumoto Y."/>
            <person name="Motooka D."/>
            <person name="Nakamura S."/>
        </authorList>
    </citation>
    <scope>NUCLEOTIDE SEQUENCE [LARGE SCALE GENOMIC DNA]</scope>
    <source>
        <strain evidence="2 3">TY59</strain>
    </source>
</reference>
<dbReference type="Gene3D" id="3.10.450.50">
    <property type="match status" value="1"/>
</dbReference>